<feature type="non-terminal residue" evidence="1">
    <location>
        <position position="1"/>
    </location>
</feature>
<organism evidence="1 2">
    <name type="scientific">Pristionchus fissidentatus</name>
    <dbReference type="NCBI Taxonomy" id="1538716"/>
    <lineage>
        <taxon>Eukaryota</taxon>
        <taxon>Metazoa</taxon>
        <taxon>Ecdysozoa</taxon>
        <taxon>Nematoda</taxon>
        <taxon>Chromadorea</taxon>
        <taxon>Rhabditida</taxon>
        <taxon>Rhabditina</taxon>
        <taxon>Diplogasteromorpha</taxon>
        <taxon>Diplogasteroidea</taxon>
        <taxon>Neodiplogasteridae</taxon>
        <taxon>Pristionchus</taxon>
    </lineage>
</organism>
<evidence type="ECO:0000313" key="2">
    <source>
        <dbReference type="Proteomes" id="UP001432322"/>
    </source>
</evidence>
<comment type="caution">
    <text evidence="1">The sequence shown here is derived from an EMBL/GenBank/DDBJ whole genome shotgun (WGS) entry which is preliminary data.</text>
</comment>
<proteinExistence type="predicted"/>
<reference evidence="1" key="1">
    <citation type="submission" date="2023-10" db="EMBL/GenBank/DDBJ databases">
        <title>Genome assembly of Pristionchus species.</title>
        <authorList>
            <person name="Yoshida K."/>
            <person name="Sommer R.J."/>
        </authorList>
    </citation>
    <scope>NUCLEOTIDE SEQUENCE</scope>
    <source>
        <strain evidence="1">RS5133</strain>
    </source>
</reference>
<keyword evidence="2" id="KW-1185">Reference proteome</keyword>
<accession>A0AAV5WMU9</accession>
<feature type="non-terminal residue" evidence="1">
    <location>
        <position position="113"/>
    </location>
</feature>
<gene>
    <name evidence="1" type="ORF">PFISCL1PPCAC_23351</name>
</gene>
<name>A0AAV5WMU9_9BILA</name>
<protein>
    <submittedName>
        <fullName evidence="1">Uncharacterized protein</fullName>
    </submittedName>
</protein>
<sequence>SQEPRLIRARIPDWRPILDSFTTLHKIWLTADAQTEMGRAMMYGPLFLAQNPSSLRPIEEFAYNYNVKYCCLVVPDSAIINDKMGPRLAVSLTPLVKEVEMAVKKCKTYCPFC</sequence>
<evidence type="ECO:0000313" key="1">
    <source>
        <dbReference type="EMBL" id="GMT32054.1"/>
    </source>
</evidence>
<dbReference type="Proteomes" id="UP001432322">
    <property type="component" value="Unassembled WGS sequence"/>
</dbReference>
<dbReference type="EMBL" id="BTSY01000006">
    <property type="protein sequence ID" value="GMT32054.1"/>
    <property type="molecule type" value="Genomic_DNA"/>
</dbReference>
<dbReference type="AlphaFoldDB" id="A0AAV5WMU9"/>